<proteinExistence type="predicted"/>
<sequence>MARHAAPRRRVWFGSGRTRAVLSLGVVLALGVAGTTAYWTDTAAVSTGPVTSGAMDLQVAQTTAGPWGAVGTGTAFSASHVTVPNLTPSEAYAFPLAVRNVGQADFTYTATVTQGGSPAWTFVGTPIQVQLYAGSPVTVDTTYPVQQTCGGTALTASPVTVTAGSTIVTSAARRVDAGATDAQLCVLVSMVSTADNANQGRQGQLRFDLSATQVTS</sequence>
<dbReference type="InterPro" id="IPR023833">
    <property type="entry name" value="Signal_pept_SipW-depend-type"/>
</dbReference>
<protein>
    <submittedName>
        <fullName evidence="1">Putative ribosomally synthesized peptide with SipW-like signal peptide</fullName>
    </submittedName>
</protein>
<accession>A0A853C046</accession>
<dbReference type="EMBL" id="JACCFP010000001">
    <property type="protein sequence ID" value="NYJ01600.1"/>
    <property type="molecule type" value="Genomic_DNA"/>
</dbReference>
<organism evidence="1 2">
    <name type="scientific">Nocardioides thalensis</name>
    <dbReference type="NCBI Taxonomy" id="1914755"/>
    <lineage>
        <taxon>Bacteria</taxon>
        <taxon>Bacillati</taxon>
        <taxon>Actinomycetota</taxon>
        <taxon>Actinomycetes</taxon>
        <taxon>Propionibacteriales</taxon>
        <taxon>Nocardioidaceae</taxon>
        <taxon>Nocardioides</taxon>
    </lineage>
</organism>
<dbReference type="NCBIfam" id="TIGR04088">
    <property type="entry name" value="cognate_SipW"/>
    <property type="match status" value="1"/>
</dbReference>
<name>A0A853C046_9ACTN</name>
<evidence type="ECO:0000313" key="1">
    <source>
        <dbReference type="EMBL" id="NYJ01600.1"/>
    </source>
</evidence>
<comment type="caution">
    <text evidence="1">The sequence shown here is derived from an EMBL/GenBank/DDBJ whole genome shotgun (WGS) entry which is preliminary data.</text>
</comment>
<reference evidence="1 2" key="1">
    <citation type="submission" date="2020-07" db="EMBL/GenBank/DDBJ databases">
        <title>Sequencing the genomes of 1000 actinobacteria strains.</title>
        <authorList>
            <person name="Klenk H.-P."/>
        </authorList>
    </citation>
    <scope>NUCLEOTIDE SEQUENCE [LARGE SCALE GENOMIC DNA]</scope>
    <source>
        <strain evidence="1 2">DSM 103833</strain>
    </source>
</reference>
<evidence type="ECO:0000313" key="2">
    <source>
        <dbReference type="Proteomes" id="UP000530424"/>
    </source>
</evidence>
<dbReference type="Proteomes" id="UP000530424">
    <property type="component" value="Unassembled WGS sequence"/>
</dbReference>
<dbReference type="AlphaFoldDB" id="A0A853C046"/>
<dbReference type="RefSeq" id="WP_179668065.1">
    <property type="nucleotide sequence ID" value="NZ_JACCFP010000001.1"/>
</dbReference>
<keyword evidence="2" id="KW-1185">Reference proteome</keyword>
<gene>
    <name evidence="1" type="ORF">HNR19_002298</name>
</gene>